<dbReference type="GO" id="GO:0046872">
    <property type="term" value="F:metal ion binding"/>
    <property type="evidence" value="ECO:0007669"/>
    <property type="project" value="UniProtKB-KW"/>
</dbReference>
<keyword evidence="9 13" id="KW-0479">Metal-binding</keyword>
<evidence type="ECO:0000256" key="4">
    <source>
        <dbReference type="ARBA" id="ARBA00023180"/>
    </source>
</evidence>
<keyword evidence="13" id="KW-0482">Metalloprotease</keyword>
<dbReference type="AlphaFoldDB" id="A0A8D9AXT0"/>
<keyword evidence="13" id="KW-0121">Carboxypeptidase</keyword>
<dbReference type="GO" id="GO:0006508">
    <property type="term" value="P:proteolysis"/>
    <property type="evidence" value="ECO:0007669"/>
    <property type="project" value="UniProtKB-KW"/>
</dbReference>
<evidence type="ECO:0000256" key="7">
    <source>
        <dbReference type="PIRSR" id="PIRSR601548-11"/>
    </source>
</evidence>
<evidence type="ECO:0000256" key="9">
    <source>
        <dbReference type="PIRSR" id="PIRSR601548-3"/>
    </source>
</evidence>
<dbReference type="PANTHER" id="PTHR10514">
    <property type="entry name" value="ANGIOTENSIN-CONVERTING ENZYME"/>
    <property type="match status" value="1"/>
</dbReference>
<comment type="similarity">
    <text evidence="1 12 13">Belongs to the peptidase M2 family.</text>
</comment>
<dbReference type="Pfam" id="PF01401">
    <property type="entry name" value="Peptidase_M2"/>
    <property type="match status" value="1"/>
</dbReference>
<evidence type="ECO:0000313" key="16">
    <source>
        <dbReference type="EMBL" id="CAG6774788.1"/>
    </source>
</evidence>
<dbReference type="Gene3D" id="1.10.1370.30">
    <property type="match status" value="1"/>
</dbReference>
<feature type="glycosylation site" description="N-linked (GlcNAc...) (complex) asparagine" evidence="6">
    <location>
        <position position="229"/>
    </location>
</feature>
<dbReference type="GO" id="GO:0004180">
    <property type="term" value="F:carboxypeptidase activity"/>
    <property type="evidence" value="ECO:0007669"/>
    <property type="project" value="UniProtKB-KW"/>
</dbReference>
<feature type="active site" description="Proton donor 2" evidence="7">
    <location>
        <position position="635"/>
    </location>
</feature>
<dbReference type="PANTHER" id="PTHR10514:SF40">
    <property type="entry name" value="ANGIOTENSIN-CONVERTING ENZYME"/>
    <property type="match status" value="1"/>
</dbReference>
<accession>A0A8D9AXT0</accession>
<dbReference type="GO" id="GO:0005886">
    <property type="term" value="C:plasma membrane"/>
    <property type="evidence" value="ECO:0007669"/>
    <property type="project" value="TreeGrafter"/>
</dbReference>
<dbReference type="CDD" id="cd06461">
    <property type="entry name" value="M2_ACE"/>
    <property type="match status" value="1"/>
</dbReference>
<evidence type="ECO:0000256" key="5">
    <source>
        <dbReference type="PIRSR" id="PIRSR601548-1"/>
    </source>
</evidence>
<feature type="binding site" evidence="11">
    <location>
        <position position="505"/>
    </location>
    <ligand>
        <name>Zn(2+)</name>
        <dbReference type="ChEBI" id="CHEBI:29105"/>
        <label>2</label>
        <note>catalytic</note>
    </ligand>
</feature>
<comment type="caution">
    <text evidence="12">Lacks conserved residue(s) required for the propagation of feature annotation.</text>
</comment>
<dbReference type="GO" id="GO:0008237">
    <property type="term" value="F:metallopeptidase activity"/>
    <property type="evidence" value="ECO:0007669"/>
    <property type="project" value="UniProtKB-KW"/>
</dbReference>
<evidence type="ECO:0000256" key="8">
    <source>
        <dbReference type="PIRSR" id="PIRSR601548-2"/>
    </source>
</evidence>
<dbReference type="EC" id="3.4.-.-" evidence="13"/>
<keyword evidence="3 10" id="KW-1015">Disulfide bond</keyword>
<keyword evidence="13" id="KW-0645">Protease</keyword>
<feature type="binding site" evidence="9">
    <location>
        <position position="505"/>
    </location>
    <ligand>
        <name>Zn(2+)</name>
        <dbReference type="ChEBI" id="CHEBI:29105"/>
        <label>1</label>
        <note>catalytic</note>
    </ligand>
</feature>
<name>A0A8D9AXT0_9HEMI</name>
<dbReference type="EMBL" id="HBUF01290289">
    <property type="protein sequence ID" value="CAG6689082.1"/>
    <property type="molecule type" value="Transcribed_RNA"/>
</dbReference>
<dbReference type="EMBL" id="HBUF01595984">
    <property type="protein sequence ID" value="CAG6774788.1"/>
    <property type="molecule type" value="Transcribed_RNA"/>
</dbReference>
<evidence type="ECO:0000256" key="10">
    <source>
        <dbReference type="PIRSR" id="PIRSR601548-4"/>
    </source>
</evidence>
<evidence type="ECO:0000256" key="11">
    <source>
        <dbReference type="PIRSR" id="PIRSR601548-8"/>
    </source>
</evidence>
<evidence type="ECO:0000256" key="15">
    <source>
        <dbReference type="SAM" id="SignalP"/>
    </source>
</evidence>
<keyword evidence="9 13" id="KW-0862">Zinc</keyword>
<proteinExistence type="inferred from homology"/>
<feature type="binding site" evidence="9">
    <location>
        <position position="509"/>
    </location>
    <ligand>
        <name>Zn(2+)</name>
        <dbReference type="ChEBI" id="CHEBI:29105"/>
        <label>1</label>
        <note>catalytic</note>
    </ligand>
</feature>
<organism evidence="16">
    <name type="scientific">Cacopsylla melanoneura</name>
    <dbReference type="NCBI Taxonomy" id="428564"/>
    <lineage>
        <taxon>Eukaryota</taxon>
        <taxon>Metazoa</taxon>
        <taxon>Ecdysozoa</taxon>
        <taxon>Arthropoda</taxon>
        <taxon>Hexapoda</taxon>
        <taxon>Insecta</taxon>
        <taxon>Pterygota</taxon>
        <taxon>Neoptera</taxon>
        <taxon>Paraneoptera</taxon>
        <taxon>Hemiptera</taxon>
        <taxon>Sternorrhyncha</taxon>
        <taxon>Psylloidea</taxon>
        <taxon>Psyllidae</taxon>
        <taxon>Psyllinae</taxon>
        <taxon>Cacopsylla</taxon>
    </lineage>
</organism>
<feature type="disulfide bond" evidence="10 12">
    <location>
        <begin position="474"/>
        <end position="492"/>
    </location>
</feature>
<feature type="chain" id="PRO_5033956649" description="Angiotensin-converting enzyme" evidence="15">
    <location>
        <begin position="38"/>
        <end position="796"/>
    </location>
</feature>
<evidence type="ECO:0000256" key="1">
    <source>
        <dbReference type="ARBA" id="ARBA00008139"/>
    </source>
</evidence>
<feature type="active site" description="Proton acceptor 2" evidence="7">
    <location>
        <position position="506"/>
    </location>
</feature>
<feature type="active site" description="Proton donor 1" evidence="5">
    <location>
        <position position="635"/>
    </location>
</feature>
<dbReference type="PROSITE" id="PS52011">
    <property type="entry name" value="PEPTIDASE_M2"/>
    <property type="match status" value="1"/>
</dbReference>
<sequence length="796" mass="92012">MACLVRSRPLFRPVRRLTCLTSMLVFTLLLQLHTSSGQFLNSQGDDRYIDPNQYITKQNSHVQERLRADLARNRGQTRGSTGRTDLQGAAQTFDVGQDYDEPPVRTRQRNGGTVRQADVDYQDISGRNGGFPVDRSGFARAFNPNSAVFNNQLGPRISQRELEIERVLAQIDEASTAQCAANVHAQWDFETNVNEVTQLKALEQQVQYSDFQRKVHDIVNQINPDVIQNERTWRQLRYLATIGPTALPPDQLDRYNRLINDMLAIFNSATICAHEEPLRCNLRLDSDIVGLMAKSRDWDELEHTWIEWRRRTGGKVRDLYEQLIELSNYAANLNNLTDFGQYWQFGYESPFFRQEMEDVWEQVRPLYEQLHAYVRRKLRDMYGPEKISKEAPLPAHILGDMWAQSWSNILDITMPYPGKSFLDVTPEMIRQGYTPEAMFRVAEDFFISLNMSGMPPDFWLKSIFLDPQDRNVICQPSAWDFCDGVDYRIKMCTQVNMKDFITIHHEMAHIQYFMKYRQQPKVFRDGANPAFHEAISEAITLSVGTPRHMQTLGLVLKSIDDVPHNINYLFSLAMEKVAFLPFALSLDMWRWDMFRGSVTKDRYNCHWWDIRERIGGVKPPVLRSEVDFDPGSKYHVPANIPYIGYFVSNILQFQIHEALCKASGQYKPDDPSSKSLFKCDIYRSKEAGVLLSHMMQYGSSVPWNEALFTATGESRLDAKSLREYFRPLEEWLLAENLRTGEFVGWIYDGDYCKYSIQTANLQVSGGYYNTATSMFSSLNYVTLLIAALITLAHSYR</sequence>
<evidence type="ECO:0000256" key="6">
    <source>
        <dbReference type="PIRSR" id="PIRSR601548-10"/>
    </source>
</evidence>
<evidence type="ECO:0000256" key="13">
    <source>
        <dbReference type="RuleBase" id="RU361144"/>
    </source>
</evidence>
<dbReference type="PRINTS" id="PR00791">
    <property type="entry name" value="PEPDIPTASEA"/>
</dbReference>
<keyword evidence="13" id="KW-0378">Hydrolase</keyword>
<feature type="active site" description="Proton acceptor 1" evidence="5">
    <location>
        <position position="506"/>
    </location>
</feature>
<dbReference type="InterPro" id="IPR001548">
    <property type="entry name" value="Peptidase_M2"/>
</dbReference>
<evidence type="ECO:0000256" key="12">
    <source>
        <dbReference type="PROSITE-ProRule" id="PRU01355"/>
    </source>
</evidence>
<feature type="binding site" evidence="9">
    <location>
        <position position="533"/>
    </location>
    <ligand>
        <name>Zn(2+)</name>
        <dbReference type="ChEBI" id="CHEBI:29105"/>
        <label>1</label>
        <note>catalytic</note>
    </ligand>
</feature>
<feature type="binding site" evidence="8">
    <location>
        <position position="347"/>
    </location>
    <ligand>
        <name>chloride</name>
        <dbReference type="ChEBI" id="CHEBI:17996"/>
        <label>1</label>
    </ligand>
</feature>
<feature type="disulfide bond" evidence="10 12">
    <location>
        <begin position="272"/>
        <end position="280"/>
    </location>
</feature>
<dbReference type="SUPFAM" id="SSF55486">
    <property type="entry name" value="Metalloproteases ('zincins'), catalytic domain"/>
    <property type="match status" value="1"/>
</dbReference>
<comment type="cofactor">
    <cofactor evidence="13">
        <name>Zn(2+)</name>
        <dbReference type="ChEBI" id="CHEBI:29105"/>
    </cofactor>
    <text evidence="13">Binds 1 zinc ion per subunit.</text>
</comment>
<feature type="binding site" evidence="11">
    <location>
        <position position="533"/>
    </location>
    <ligand>
        <name>Zn(2+)</name>
        <dbReference type="ChEBI" id="CHEBI:29105"/>
        <label>2</label>
        <note>catalytic</note>
    </ligand>
</feature>
<feature type="compositionally biased region" description="Polar residues" evidence="14">
    <location>
        <begin position="74"/>
        <end position="84"/>
    </location>
</feature>
<feature type="binding site" evidence="11">
    <location>
        <position position="509"/>
    </location>
    <ligand>
        <name>Zn(2+)</name>
        <dbReference type="ChEBI" id="CHEBI:29105"/>
        <label>2</label>
        <note>catalytic</note>
    </ligand>
</feature>
<protein>
    <recommendedName>
        <fullName evidence="13">Angiotensin-converting enzyme</fullName>
        <ecNumber evidence="13">3.4.-.-</ecNumber>
    </recommendedName>
</protein>
<dbReference type="GO" id="GO:0008241">
    <property type="term" value="F:peptidyl-dipeptidase activity"/>
    <property type="evidence" value="ECO:0007669"/>
    <property type="project" value="InterPro"/>
</dbReference>
<feature type="disulfide bond" evidence="10">
    <location>
        <begin position="660"/>
        <end position="679"/>
    </location>
</feature>
<feature type="glycosylation site" description="N-linked (GlcNAc...) asparagine" evidence="6">
    <location>
        <position position="192"/>
    </location>
</feature>
<dbReference type="EMBL" id="HBUF01595982">
    <property type="protein sequence ID" value="CAG6774784.1"/>
    <property type="molecule type" value="Transcribed_RNA"/>
</dbReference>
<evidence type="ECO:0000256" key="14">
    <source>
        <dbReference type="SAM" id="MobiDB-lite"/>
    </source>
</evidence>
<feature type="signal peptide" evidence="15">
    <location>
        <begin position="1"/>
        <end position="37"/>
    </location>
</feature>
<keyword evidence="4 6" id="KW-0325">Glycoprotein</keyword>
<evidence type="ECO:0000256" key="2">
    <source>
        <dbReference type="ARBA" id="ARBA00022729"/>
    </source>
</evidence>
<dbReference type="EMBL" id="HBUF01128032">
    <property type="protein sequence ID" value="CAG6643614.1"/>
    <property type="molecule type" value="Transcribed_RNA"/>
</dbReference>
<evidence type="ECO:0000256" key="3">
    <source>
        <dbReference type="ARBA" id="ARBA00023157"/>
    </source>
</evidence>
<feature type="region of interest" description="Disordered" evidence="14">
    <location>
        <begin position="72"/>
        <end position="117"/>
    </location>
</feature>
<reference evidence="16" key="1">
    <citation type="submission" date="2021-05" db="EMBL/GenBank/DDBJ databases">
        <authorList>
            <person name="Alioto T."/>
            <person name="Alioto T."/>
            <person name="Gomez Garrido J."/>
        </authorList>
    </citation>
    <scope>NUCLEOTIDE SEQUENCE</scope>
</reference>
<keyword evidence="2 15" id="KW-0732">Signal</keyword>